<dbReference type="InterPro" id="IPR050096">
    <property type="entry name" value="Bacterial_rp_bL28"/>
</dbReference>
<evidence type="ECO:0000256" key="1">
    <source>
        <dbReference type="ARBA" id="ARBA00008760"/>
    </source>
</evidence>
<accession>A0A133YFR1</accession>
<dbReference type="PANTHER" id="PTHR39080:SF1">
    <property type="entry name" value="LARGE RIBOSOMAL SUBUNIT PROTEIN BL28A"/>
    <property type="match status" value="1"/>
</dbReference>
<proteinExistence type="inferred from homology"/>
<gene>
    <name evidence="5" type="ORF">HMPREF1872_00503</name>
</gene>
<comment type="caution">
    <text evidence="5">The sequence shown here is derived from an EMBL/GenBank/DDBJ whole genome shotgun (WGS) entry which is preliminary data.</text>
</comment>
<dbReference type="Gene3D" id="2.30.170.40">
    <property type="entry name" value="Ribosomal protein L28/L24"/>
    <property type="match status" value="1"/>
</dbReference>
<dbReference type="Proteomes" id="UP000070080">
    <property type="component" value="Unassembled WGS sequence"/>
</dbReference>
<evidence type="ECO:0000313" key="6">
    <source>
        <dbReference type="Proteomes" id="UP000070080"/>
    </source>
</evidence>
<dbReference type="EMBL" id="LSCV01000008">
    <property type="protein sequence ID" value="KXB42028.1"/>
    <property type="molecule type" value="Genomic_DNA"/>
</dbReference>
<name>A0A133YFR1_9FIRM</name>
<organism evidence="5 6">
    <name type="scientific">Amygdalobacter nucleatus</name>
    <dbReference type="NCBI Taxonomy" id="3029274"/>
    <lineage>
        <taxon>Bacteria</taxon>
        <taxon>Bacillati</taxon>
        <taxon>Bacillota</taxon>
        <taxon>Clostridia</taxon>
        <taxon>Eubacteriales</taxon>
        <taxon>Oscillospiraceae</taxon>
        <taxon>Amygdalobacter</taxon>
    </lineage>
</organism>
<comment type="similarity">
    <text evidence="1">Belongs to the bacterial ribosomal protein bL28 family.</text>
</comment>
<reference evidence="6" key="1">
    <citation type="submission" date="2016-01" db="EMBL/GenBank/DDBJ databases">
        <authorList>
            <person name="Mitreva M."/>
            <person name="Pepin K.H."/>
            <person name="Mihindukulasuriya K.A."/>
            <person name="Fulton R."/>
            <person name="Fronick C."/>
            <person name="O'Laughlin M."/>
            <person name="Miner T."/>
            <person name="Herter B."/>
            <person name="Rosa B.A."/>
            <person name="Cordes M."/>
            <person name="Tomlinson C."/>
            <person name="Wollam A."/>
            <person name="Palsikar V.B."/>
            <person name="Mardis E.R."/>
            <person name="Wilson R.K."/>
        </authorList>
    </citation>
    <scope>NUCLEOTIDE SEQUENCE [LARGE SCALE GENOMIC DNA]</scope>
    <source>
        <strain evidence="6">KA00274</strain>
    </source>
</reference>
<dbReference type="PANTHER" id="PTHR39080">
    <property type="entry name" value="50S RIBOSOMAL PROTEIN L28"/>
    <property type="match status" value="1"/>
</dbReference>
<dbReference type="InterPro" id="IPR037147">
    <property type="entry name" value="Ribosomal_bL28_sf"/>
</dbReference>
<sequence>MAKCSICEKGMNFGRKISITRSQVSRRALAQQKPNVRKVRVIEGNTPKTEYVCTSCLRNGAVVRA</sequence>
<protein>
    <recommendedName>
        <fullName evidence="4">50S ribosomal protein L28</fullName>
    </recommendedName>
</protein>
<dbReference type="SUPFAM" id="SSF143800">
    <property type="entry name" value="L28p-like"/>
    <property type="match status" value="1"/>
</dbReference>
<dbReference type="RefSeq" id="WP_066713475.1">
    <property type="nucleotide sequence ID" value="NZ_CP118869.1"/>
</dbReference>
<keyword evidence="2 5" id="KW-0689">Ribosomal protein</keyword>
<dbReference type="Pfam" id="PF00830">
    <property type="entry name" value="Ribosomal_L28"/>
    <property type="match status" value="1"/>
</dbReference>
<dbReference type="AlphaFoldDB" id="A0A133YFR1"/>
<dbReference type="GO" id="GO:1990904">
    <property type="term" value="C:ribonucleoprotein complex"/>
    <property type="evidence" value="ECO:0007669"/>
    <property type="project" value="UniProtKB-KW"/>
</dbReference>
<evidence type="ECO:0000313" key="5">
    <source>
        <dbReference type="EMBL" id="KXB42028.1"/>
    </source>
</evidence>
<dbReference type="InterPro" id="IPR026569">
    <property type="entry name" value="Ribosomal_bL28"/>
</dbReference>
<keyword evidence="3" id="KW-0687">Ribonucleoprotein</keyword>
<evidence type="ECO:0000256" key="4">
    <source>
        <dbReference type="ARBA" id="ARBA00035475"/>
    </source>
</evidence>
<keyword evidence="6" id="KW-1185">Reference proteome</keyword>
<evidence type="ECO:0000256" key="3">
    <source>
        <dbReference type="ARBA" id="ARBA00023274"/>
    </source>
</evidence>
<dbReference type="InterPro" id="IPR034704">
    <property type="entry name" value="Ribosomal_bL28/bL31-like_sf"/>
</dbReference>
<dbReference type="STRING" id="1497955.HMPREF1872_00503"/>
<dbReference type="GO" id="GO:0003735">
    <property type="term" value="F:structural constituent of ribosome"/>
    <property type="evidence" value="ECO:0007669"/>
    <property type="project" value="InterPro"/>
</dbReference>
<dbReference type="OrthoDB" id="9805609at2"/>
<dbReference type="GO" id="GO:0005840">
    <property type="term" value="C:ribosome"/>
    <property type="evidence" value="ECO:0007669"/>
    <property type="project" value="UniProtKB-KW"/>
</dbReference>
<evidence type="ECO:0000256" key="2">
    <source>
        <dbReference type="ARBA" id="ARBA00022980"/>
    </source>
</evidence>